<name>A0A8J7CG18_9BACT</name>
<feature type="transmembrane region" description="Helical" evidence="1">
    <location>
        <begin position="96"/>
        <end position="116"/>
    </location>
</feature>
<gene>
    <name evidence="2" type="ORF">IFJ97_02730</name>
</gene>
<sequence length="403" mass="44816">MQGNALDITTETRHLDGVLRPALIVCGVLATIGIGGSLLLAKGSEGGMDHLLETYLVSFAFFLSISLGALFFVLLQHCTRAGWSVVVRRVAEALAGNVWLMAVLAIPVVLGMDHLYHWTDAAAAAHDPLLAGKLGFLNPSFFIVRLIAYFIIWGVMASFLHRTSIAQDKSGDPGLTLRMERFSAPGMVLFALSLNFAAFDLLMSLDPHWFSTIFGVYYFAASVVAFLAVMPKILYGLQTRGILKNAVTVEHYHDFGKLLFGFTVFWAYIAFSQYMLIWYANLPEETEWFLKRQTGEWTTVSLILIFGHFVVPFLLLVSRFIKRRPLLLALTGGYVALTCWVDIYWLVIPEFSPGVARFGLLDILCLLGMNGVFSAAVLFRLSRHSVIAEKDPRLEESLAFENA</sequence>
<dbReference type="PANTHER" id="PTHR43044">
    <property type="match status" value="1"/>
</dbReference>
<proteinExistence type="predicted"/>
<feature type="transmembrane region" description="Helical" evidence="1">
    <location>
        <begin position="359"/>
        <end position="381"/>
    </location>
</feature>
<feature type="transmembrane region" description="Helical" evidence="1">
    <location>
        <begin position="326"/>
        <end position="347"/>
    </location>
</feature>
<feature type="transmembrane region" description="Helical" evidence="1">
    <location>
        <begin position="21"/>
        <end position="43"/>
    </location>
</feature>
<keyword evidence="1" id="KW-0812">Transmembrane</keyword>
<dbReference type="PANTHER" id="PTHR43044:SF1">
    <property type="entry name" value="QUINOL:CYTOCHROME C OXIDOREDUCTASE QUINONE-BINDING SUBUNIT 2"/>
    <property type="match status" value="1"/>
</dbReference>
<reference evidence="2 3" key="1">
    <citation type="submission" date="2020-08" db="EMBL/GenBank/DDBJ databases">
        <title>Acidobacteriota in marine sediments use diverse sulfur dissimilation pathways.</title>
        <authorList>
            <person name="Wasmund K."/>
        </authorList>
    </citation>
    <scope>NUCLEOTIDE SEQUENCE [LARGE SCALE GENOMIC DNA]</scope>
    <source>
        <strain evidence="2">MAG AM3-A</strain>
    </source>
</reference>
<accession>A0A8J7CG18</accession>
<evidence type="ECO:0000313" key="2">
    <source>
        <dbReference type="EMBL" id="MBD3870259.1"/>
    </source>
</evidence>
<feature type="transmembrane region" description="Helical" evidence="1">
    <location>
        <begin position="55"/>
        <end position="75"/>
    </location>
</feature>
<dbReference type="EMBL" id="JACXWA010000047">
    <property type="protein sequence ID" value="MBD3870259.1"/>
    <property type="molecule type" value="Genomic_DNA"/>
</dbReference>
<dbReference type="Proteomes" id="UP000598633">
    <property type="component" value="Unassembled WGS sequence"/>
</dbReference>
<feature type="transmembrane region" description="Helical" evidence="1">
    <location>
        <begin position="182"/>
        <end position="203"/>
    </location>
</feature>
<keyword evidence="1" id="KW-0472">Membrane</keyword>
<evidence type="ECO:0000256" key="1">
    <source>
        <dbReference type="SAM" id="Phobius"/>
    </source>
</evidence>
<comment type="caution">
    <text evidence="2">The sequence shown here is derived from an EMBL/GenBank/DDBJ whole genome shotgun (WGS) entry which is preliminary data.</text>
</comment>
<evidence type="ECO:0000313" key="3">
    <source>
        <dbReference type="Proteomes" id="UP000598633"/>
    </source>
</evidence>
<organism evidence="2 3">
    <name type="scientific">Candidatus Sulfomarinibacter kjeldsenii</name>
    <dbReference type="NCBI Taxonomy" id="2885994"/>
    <lineage>
        <taxon>Bacteria</taxon>
        <taxon>Pseudomonadati</taxon>
        <taxon>Acidobacteriota</taxon>
        <taxon>Thermoanaerobaculia</taxon>
        <taxon>Thermoanaerobaculales</taxon>
        <taxon>Candidatus Sulfomarinibacteraceae</taxon>
        <taxon>Candidatus Sulfomarinibacter</taxon>
    </lineage>
</organism>
<feature type="transmembrane region" description="Helical" evidence="1">
    <location>
        <begin position="258"/>
        <end position="277"/>
    </location>
</feature>
<feature type="transmembrane region" description="Helical" evidence="1">
    <location>
        <begin position="215"/>
        <end position="237"/>
    </location>
</feature>
<feature type="transmembrane region" description="Helical" evidence="1">
    <location>
        <begin position="297"/>
        <end position="317"/>
    </location>
</feature>
<dbReference type="AlphaFoldDB" id="A0A8J7CG18"/>
<feature type="transmembrane region" description="Helical" evidence="1">
    <location>
        <begin position="136"/>
        <end position="161"/>
    </location>
</feature>
<keyword evidence="1" id="KW-1133">Transmembrane helix</keyword>
<protein>
    <submittedName>
        <fullName evidence="2">Quinol:cytochrome C oxidoreductase</fullName>
    </submittedName>
</protein>